<reference evidence="1 2" key="1">
    <citation type="submission" date="2018-10" db="EMBL/GenBank/DDBJ databases">
        <title>Genomic Encyclopedia of Type Strains, Phase IV (KMG-IV): sequencing the most valuable type-strain genomes for metagenomic binning, comparative biology and taxonomic classification.</title>
        <authorList>
            <person name="Goeker M."/>
        </authorList>
    </citation>
    <scope>NUCLEOTIDE SEQUENCE [LARGE SCALE GENOMIC DNA]</scope>
    <source>
        <strain evidence="1 2">DSM 22228</strain>
    </source>
</reference>
<proteinExistence type="predicted"/>
<dbReference type="InterPro" id="IPR004590">
    <property type="entry name" value="ssDNA_annealing_RecT"/>
</dbReference>
<dbReference type="GO" id="GO:0006259">
    <property type="term" value="P:DNA metabolic process"/>
    <property type="evidence" value="ECO:0007669"/>
    <property type="project" value="InterPro"/>
</dbReference>
<dbReference type="GO" id="GO:0003677">
    <property type="term" value="F:DNA binding"/>
    <property type="evidence" value="ECO:0007669"/>
    <property type="project" value="InterPro"/>
</dbReference>
<evidence type="ECO:0000313" key="1">
    <source>
        <dbReference type="EMBL" id="RKS87297.1"/>
    </source>
</evidence>
<dbReference type="Pfam" id="PF03837">
    <property type="entry name" value="RecT"/>
    <property type="match status" value="1"/>
</dbReference>
<dbReference type="Proteomes" id="UP000278542">
    <property type="component" value="Unassembled WGS sequence"/>
</dbReference>
<organism evidence="1 2">
    <name type="scientific">Orbus hercynius</name>
    <dbReference type="NCBI Taxonomy" id="593135"/>
    <lineage>
        <taxon>Bacteria</taxon>
        <taxon>Pseudomonadati</taxon>
        <taxon>Pseudomonadota</taxon>
        <taxon>Gammaproteobacteria</taxon>
        <taxon>Orbales</taxon>
        <taxon>Orbaceae</taxon>
        <taxon>Orbus</taxon>
    </lineage>
</organism>
<evidence type="ECO:0000313" key="2">
    <source>
        <dbReference type="Proteomes" id="UP000278542"/>
    </source>
</evidence>
<keyword evidence="2" id="KW-1185">Reference proteome</keyword>
<dbReference type="NCBIfam" id="TIGR00616">
    <property type="entry name" value="rect"/>
    <property type="match status" value="1"/>
</dbReference>
<gene>
    <name evidence="1" type="ORF">DES39_0517</name>
</gene>
<protein>
    <submittedName>
        <fullName evidence="1">Recombination protein RecT</fullName>
    </submittedName>
</protein>
<accession>A0A495RIF8</accession>
<name>A0A495RIF8_9GAMM</name>
<dbReference type="InterPro" id="IPR018330">
    <property type="entry name" value="RecT_fam"/>
</dbReference>
<dbReference type="RefSeq" id="WP_121144198.1">
    <property type="nucleotide sequence ID" value="NZ_RBWY01000001.1"/>
</dbReference>
<dbReference type="EMBL" id="RBWY01000001">
    <property type="protein sequence ID" value="RKS87297.1"/>
    <property type="molecule type" value="Genomic_DNA"/>
</dbReference>
<dbReference type="OrthoDB" id="5124088at2"/>
<comment type="caution">
    <text evidence="1">The sequence shown here is derived from an EMBL/GenBank/DDBJ whole genome shotgun (WGS) entry which is preliminary data.</text>
</comment>
<sequence>MTTQSTAVSTNIKSFFDKPAVKAKLTELLHKNAASFTTSVLQIVNSNEMLAKADPMSIFNAACMAATLNLPINNSLGFAYIVPYNNKKKEEVNGKKIEKWVTEAQFQIGYKGFIQLAQRSGQFERLVSIPVYEKQLAKKDLINGFVFDWDGEYSDDEKPIGYYAYFKLINGFSAELYMSEADVIKHAGKYSQTFKKGFGNWKDNFEAMALKTVTKLLLSKQAPLSIEMQKAVMSDQSVIKDITNDSYDYIDNDSEPQAITLIQVDDELFKQIQENVLTGELELSDALNSYSFTEEQIKQLGG</sequence>
<dbReference type="AlphaFoldDB" id="A0A495RIF8"/>